<organism evidence="1 2">
    <name type="scientific">Staphylotrichum longicolle</name>
    <dbReference type="NCBI Taxonomy" id="669026"/>
    <lineage>
        <taxon>Eukaryota</taxon>
        <taxon>Fungi</taxon>
        <taxon>Dikarya</taxon>
        <taxon>Ascomycota</taxon>
        <taxon>Pezizomycotina</taxon>
        <taxon>Sordariomycetes</taxon>
        <taxon>Sordariomycetidae</taxon>
        <taxon>Sordariales</taxon>
        <taxon>Chaetomiaceae</taxon>
        <taxon>Staphylotrichum</taxon>
    </lineage>
</organism>
<dbReference type="SUPFAM" id="SSF89372">
    <property type="entry name" value="Fucose-specific lectin"/>
    <property type="match status" value="1"/>
</dbReference>
<dbReference type="AlphaFoldDB" id="A0AAD4ETW7"/>
<keyword evidence="2" id="KW-1185">Reference proteome</keyword>
<comment type="caution">
    <text evidence="1">The sequence shown here is derived from an EMBL/GenBank/DDBJ whole genome shotgun (WGS) entry which is preliminary data.</text>
</comment>
<dbReference type="Proteomes" id="UP001197093">
    <property type="component" value="Unassembled WGS sequence"/>
</dbReference>
<dbReference type="EMBL" id="JAHCVI010000003">
    <property type="protein sequence ID" value="KAG7287518.1"/>
    <property type="molecule type" value="Genomic_DNA"/>
</dbReference>
<dbReference type="Gene3D" id="2.120.10.70">
    <property type="entry name" value="Fucose-specific lectin"/>
    <property type="match status" value="1"/>
</dbReference>
<evidence type="ECO:0000313" key="2">
    <source>
        <dbReference type="Proteomes" id="UP001197093"/>
    </source>
</evidence>
<reference evidence="1" key="1">
    <citation type="submission" date="2023-02" db="EMBL/GenBank/DDBJ databases">
        <authorList>
            <person name="Palmer J.M."/>
        </authorList>
    </citation>
    <scope>NUCLEOTIDE SEQUENCE</scope>
    <source>
        <strain evidence="1">FW57</strain>
    </source>
</reference>
<accession>A0AAD4ETW7</accession>
<evidence type="ECO:0000313" key="1">
    <source>
        <dbReference type="EMBL" id="KAG7287518.1"/>
    </source>
</evidence>
<gene>
    <name evidence="1" type="ORF">NEMBOFW57_007030</name>
</gene>
<protein>
    <recommendedName>
        <fullName evidence="3">Fucose-specific lectin</fullName>
    </recommendedName>
</protein>
<name>A0AAD4ETW7_9PEZI</name>
<sequence>MTNPSSNTNMAAVYFQATQARFVIYANTDKKHLIFWVNSTDQTPNPIQGTAGVANASPLAVTSVAGTSNGQPYLNLFLYYMDQNQALNRVTGRAQGSSIHWYKNEVPSAPNLLSSTLMAATTTGGQNYVYYIPDGQSTFIPFVEAIQLDWFEDVGESAS</sequence>
<evidence type="ECO:0008006" key="3">
    <source>
        <dbReference type="Google" id="ProtNLM"/>
    </source>
</evidence>
<proteinExistence type="predicted"/>